<name>A0A5E5BH09_9BURK</name>
<dbReference type="AlphaFoldDB" id="A0A5E5BH09"/>
<dbReference type="Proteomes" id="UP000335538">
    <property type="component" value="Unassembled WGS sequence"/>
</dbReference>
<reference evidence="1 2" key="1">
    <citation type="submission" date="2019-08" db="EMBL/GenBank/DDBJ databases">
        <authorList>
            <person name="Peeters C."/>
        </authorList>
    </citation>
    <scope>NUCLEOTIDE SEQUENCE [LARGE SCALE GENOMIC DNA]</scope>
    <source>
        <strain evidence="1 2">LMG 31121</strain>
    </source>
</reference>
<proteinExistence type="predicted"/>
<protein>
    <submittedName>
        <fullName evidence="1">Uncharacterized protein</fullName>
    </submittedName>
</protein>
<gene>
    <name evidence="1" type="ORF">PSP31121_05268</name>
</gene>
<evidence type="ECO:0000313" key="1">
    <source>
        <dbReference type="EMBL" id="VVE85481.1"/>
    </source>
</evidence>
<evidence type="ECO:0000313" key="2">
    <source>
        <dbReference type="Proteomes" id="UP000335538"/>
    </source>
</evidence>
<accession>A0A5E5BH09</accession>
<sequence>MTAPTTELINRTVTAIDGTRMCIARVGGLNAPDTERFAIR</sequence>
<dbReference type="EMBL" id="CABPSR010000028">
    <property type="protein sequence ID" value="VVE85481.1"/>
    <property type="molecule type" value="Genomic_DNA"/>
</dbReference>
<organism evidence="1 2">
    <name type="scientific">Pandoraea sputorum</name>
    <dbReference type="NCBI Taxonomy" id="93222"/>
    <lineage>
        <taxon>Bacteria</taxon>
        <taxon>Pseudomonadati</taxon>
        <taxon>Pseudomonadota</taxon>
        <taxon>Betaproteobacteria</taxon>
        <taxon>Burkholderiales</taxon>
        <taxon>Burkholderiaceae</taxon>
        <taxon>Pandoraea</taxon>
    </lineage>
</organism>